<feature type="transmembrane region" description="Helical" evidence="2">
    <location>
        <begin position="109"/>
        <end position="131"/>
    </location>
</feature>
<evidence type="ECO:0000313" key="5">
    <source>
        <dbReference type="Proteomes" id="UP000305109"/>
    </source>
</evidence>
<dbReference type="RefSeq" id="WP_136912216.1">
    <property type="nucleotide sequence ID" value="NZ_SUMD01000021.1"/>
</dbReference>
<evidence type="ECO:0000256" key="2">
    <source>
        <dbReference type="SAM" id="Phobius"/>
    </source>
</evidence>
<feature type="transmembrane region" description="Helical" evidence="2">
    <location>
        <begin position="151"/>
        <end position="175"/>
    </location>
</feature>
<gene>
    <name evidence="4" type="ORF">FCG67_24720</name>
</gene>
<protein>
    <submittedName>
        <fullName evidence="4">DUF4328 domain-containing protein</fullName>
    </submittedName>
</protein>
<feature type="domain" description="DUF4328" evidence="3">
    <location>
        <begin position="137"/>
        <end position="286"/>
    </location>
</feature>
<feature type="region of interest" description="Disordered" evidence="1">
    <location>
        <begin position="310"/>
        <end position="343"/>
    </location>
</feature>
<dbReference type="EMBL" id="SUMD01000021">
    <property type="protein sequence ID" value="TJZ73266.1"/>
    <property type="molecule type" value="Genomic_DNA"/>
</dbReference>
<feature type="compositionally biased region" description="Low complexity" evidence="1">
    <location>
        <begin position="310"/>
        <end position="332"/>
    </location>
</feature>
<dbReference type="Proteomes" id="UP000305109">
    <property type="component" value="Unassembled WGS sequence"/>
</dbReference>
<sequence>MSTVQVCARCAARWPVVGGPAQWCPRCHGVLLSPTDPARPEPPNLRNFRWVARRPGAATSRVRPARTPAQPGPPSYREMPRWGLHDVPPAPDREPVAGRREQLAELAPALLSATAALFALAALAELFRYGLLLRNRSTLIGPGLLAVSDGLVSAAGLLAPIVAVCAAVATVAWLVGARRRAFARSGHVDPRRPSTLALGCLVPVVNLAMPGVFLTELDEPDPQTRKLFRVWWVTWACGGVLFVVNLWWRGLDSLQAQADGVLLAAVTDLVAVAVAVLTLLVIHRVEGLSPTGKQRELTRWLVAVPESAKPAAPAAPAGTAEATEPAGIAEPARTPERVEAGAP</sequence>
<feature type="transmembrane region" description="Helical" evidence="2">
    <location>
        <begin position="260"/>
        <end position="282"/>
    </location>
</feature>
<dbReference type="Pfam" id="PF14219">
    <property type="entry name" value="DUF4328"/>
    <property type="match status" value="1"/>
</dbReference>
<feature type="transmembrane region" description="Helical" evidence="2">
    <location>
        <begin position="196"/>
        <end position="215"/>
    </location>
</feature>
<evidence type="ECO:0000259" key="3">
    <source>
        <dbReference type="Pfam" id="PF14219"/>
    </source>
</evidence>
<keyword evidence="2" id="KW-0472">Membrane</keyword>
<feature type="region of interest" description="Disordered" evidence="1">
    <location>
        <begin position="56"/>
        <end position="81"/>
    </location>
</feature>
<dbReference type="InterPro" id="IPR025565">
    <property type="entry name" value="DUF4328"/>
</dbReference>
<evidence type="ECO:0000256" key="1">
    <source>
        <dbReference type="SAM" id="MobiDB-lite"/>
    </source>
</evidence>
<comment type="caution">
    <text evidence="4">The sequence shown here is derived from an EMBL/GenBank/DDBJ whole genome shotgun (WGS) entry which is preliminary data.</text>
</comment>
<reference evidence="4 5" key="1">
    <citation type="submission" date="2019-04" db="EMBL/GenBank/DDBJ databases">
        <title>Rhodococcus oryzae sp. nov., a novel actinomycete isolated from rhizosphere soil of rice (Oryza sativa L.).</title>
        <authorList>
            <person name="Li C."/>
        </authorList>
    </citation>
    <scope>NUCLEOTIDE SEQUENCE [LARGE SCALE GENOMIC DNA]</scope>
    <source>
        <strain evidence="4 5">NEAU-CX67</strain>
    </source>
</reference>
<keyword evidence="2" id="KW-0812">Transmembrane</keyword>
<feature type="transmembrane region" description="Helical" evidence="2">
    <location>
        <begin position="227"/>
        <end position="248"/>
    </location>
</feature>
<name>A0ABY2RD35_9NOCA</name>
<proteinExistence type="predicted"/>
<keyword evidence="5" id="KW-1185">Reference proteome</keyword>
<accession>A0ABY2RD35</accession>
<organism evidence="4 5">
    <name type="scientific">Rhodococcus oryzae</name>
    <dbReference type="NCBI Taxonomy" id="2571143"/>
    <lineage>
        <taxon>Bacteria</taxon>
        <taxon>Bacillati</taxon>
        <taxon>Actinomycetota</taxon>
        <taxon>Actinomycetes</taxon>
        <taxon>Mycobacteriales</taxon>
        <taxon>Nocardiaceae</taxon>
        <taxon>Rhodococcus</taxon>
    </lineage>
</organism>
<keyword evidence="2" id="KW-1133">Transmembrane helix</keyword>
<evidence type="ECO:0000313" key="4">
    <source>
        <dbReference type="EMBL" id="TJZ73266.1"/>
    </source>
</evidence>
<feature type="compositionally biased region" description="Basic and acidic residues" evidence="1">
    <location>
        <begin position="333"/>
        <end position="343"/>
    </location>
</feature>